<sequence>MEEVICSAARNLDKSLIEELSTGDYISKGAPILITGASGSGKSFLASALGHQACYLGKSVSYYNTQKLNAKLRLAKIDGTYTKLIEKTAKTDLLILDDFGLKPLEGQELLDMMEIIEDRHGLKSTIIASQIPFAQWYDVMSEATIAEAILDRVIHTGFKIELKGSNLRKKM</sequence>
<dbReference type="GO" id="GO:0006260">
    <property type="term" value="P:DNA replication"/>
    <property type="evidence" value="ECO:0007669"/>
    <property type="project" value="TreeGrafter"/>
</dbReference>
<dbReference type="PANTHER" id="PTHR30050">
    <property type="entry name" value="CHROMOSOMAL REPLICATION INITIATOR PROTEIN DNAA"/>
    <property type="match status" value="1"/>
</dbReference>
<dbReference type="AlphaFoldDB" id="A0A645CFC2"/>
<protein>
    <submittedName>
        <fullName evidence="2">IS21 family transposase ISShfr5</fullName>
    </submittedName>
</protein>
<dbReference type="InterPro" id="IPR003593">
    <property type="entry name" value="AAA+_ATPase"/>
</dbReference>
<dbReference type="EMBL" id="VSSQ01026769">
    <property type="protein sequence ID" value="MPM75657.1"/>
    <property type="molecule type" value="Genomic_DNA"/>
</dbReference>
<feature type="domain" description="AAA+ ATPase" evidence="1">
    <location>
        <begin position="28"/>
        <end position="161"/>
    </location>
</feature>
<dbReference type="InterPro" id="IPR027417">
    <property type="entry name" value="P-loop_NTPase"/>
</dbReference>
<reference evidence="2" key="1">
    <citation type="submission" date="2019-08" db="EMBL/GenBank/DDBJ databases">
        <authorList>
            <person name="Kucharzyk K."/>
            <person name="Murdoch R.W."/>
            <person name="Higgins S."/>
            <person name="Loffler F."/>
        </authorList>
    </citation>
    <scope>NUCLEOTIDE SEQUENCE</scope>
</reference>
<accession>A0A645CFC2</accession>
<proteinExistence type="predicted"/>
<comment type="caution">
    <text evidence="2">The sequence shown here is derived from an EMBL/GenBank/DDBJ whole genome shotgun (WGS) entry which is preliminary data.</text>
</comment>
<evidence type="ECO:0000313" key="2">
    <source>
        <dbReference type="EMBL" id="MPM75657.1"/>
    </source>
</evidence>
<name>A0A645CFC2_9ZZZZ</name>
<dbReference type="CDD" id="cd00009">
    <property type="entry name" value="AAA"/>
    <property type="match status" value="1"/>
</dbReference>
<gene>
    <name evidence="2" type="ORF">SDC9_122651</name>
</gene>
<dbReference type="Pfam" id="PF01695">
    <property type="entry name" value="IstB_IS21"/>
    <property type="match status" value="1"/>
</dbReference>
<organism evidence="2">
    <name type="scientific">bioreactor metagenome</name>
    <dbReference type="NCBI Taxonomy" id="1076179"/>
    <lineage>
        <taxon>unclassified sequences</taxon>
        <taxon>metagenomes</taxon>
        <taxon>ecological metagenomes</taxon>
    </lineage>
</organism>
<dbReference type="PANTHER" id="PTHR30050:SF4">
    <property type="entry name" value="ATP-BINDING PROTEIN RV3427C IN INSERTION SEQUENCE-RELATED"/>
    <property type="match status" value="1"/>
</dbReference>
<dbReference type="SUPFAM" id="SSF52540">
    <property type="entry name" value="P-loop containing nucleoside triphosphate hydrolases"/>
    <property type="match status" value="1"/>
</dbReference>
<dbReference type="Gene3D" id="3.40.50.300">
    <property type="entry name" value="P-loop containing nucleotide triphosphate hydrolases"/>
    <property type="match status" value="1"/>
</dbReference>
<dbReference type="InterPro" id="IPR002611">
    <property type="entry name" value="IstB_ATP-bd"/>
</dbReference>
<dbReference type="SMART" id="SM00382">
    <property type="entry name" value="AAA"/>
    <property type="match status" value="1"/>
</dbReference>
<evidence type="ECO:0000259" key="1">
    <source>
        <dbReference type="SMART" id="SM00382"/>
    </source>
</evidence>
<dbReference type="GO" id="GO:0005524">
    <property type="term" value="F:ATP binding"/>
    <property type="evidence" value="ECO:0007669"/>
    <property type="project" value="InterPro"/>
</dbReference>